<comment type="caution">
    <text evidence="1">The sequence shown here is derived from an EMBL/GenBank/DDBJ whole genome shotgun (WGS) entry which is preliminary data.</text>
</comment>
<reference evidence="1" key="1">
    <citation type="submission" date="2021-05" db="EMBL/GenBank/DDBJ databases">
        <authorList>
            <person name="Pan Q."/>
            <person name="Jouanno E."/>
            <person name="Zahm M."/>
            <person name="Klopp C."/>
            <person name="Cabau C."/>
            <person name="Louis A."/>
            <person name="Berthelot C."/>
            <person name="Parey E."/>
            <person name="Roest Crollius H."/>
            <person name="Montfort J."/>
            <person name="Robinson-Rechavi M."/>
            <person name="Bouchez O."/>
            <person name="Lampietro C."/>
            <person name="Lopez Roques C."/>
            <person name="Donnadieu C."/>
            <person name="Postlethwait J."/>
            <person name="Bobe J."/>
            <person name="Dillon D."/>
            <person name="Chandos A."/>
            <person name="von Hippel F."/>
            <person name="Guiguen Y."/>
        </authorList>
    </citation>
    <scope>NUCLEOTIDE SEQUENCE</scope>
    <source>
        <strain evidence="1">YG-Jan2019</strain>
    </source>
</reference>
<keyword evidence="2" id="KW-1185">Reference proteome</keyword>
<accession>A0ACC2HEY7</accession>
<sequence>MATGPRPCPAAVKAHVKKQQSSMKQRFDEKHKAKWAAIRVSDWVRARRPHRANKLSSFWSAPYQVSRQLGHSFQLTDGSRWHTSCLRRVPSPFHHPHLAGVEQSNPATEPAPHVRIPWRHLLPKLFRPLRTLLLLQPRCRGPLFLSPGLSRNYIFNLLYSMKVLNLSFNIVNVLYLGDWAHFNFT</sequence>
<evidence type="ECO:0000313" key="1">
    <source>
        <dbReference type="EMBL" id="KAJ8014579.1"/>
    </source>
</evidence>
<name>A0ACC2HEY7_DALPE</name>
<protein>
    <submittedName>
        <fullName evidence="1">Uncharacterized protein</fullName>
    </submittedName>
</protein>
<organism evidence="1 2">
    <name type="scientific">Dallia pectoralis</name>
    <name type="common">Alaska blackfish</name>
    <dbReference type="NCBI Taxonomy" id="75939"/>
    <lineage>
        <taxon>Eukaryota</taxon>
        <taxon>Metazoa</taxon>
        <taxon>Chordata</taxon>
        <taxon>Craniata</taxon>
        <taxon>Vertebrata</taxon>
        <taxon>Euteleostomi</taxon>
        <taxon>Actinopterygii</taxon>
        <taxon>Neopterygii</taxon>
        <taxon>Teleostei</taxon>
        <taxon>Protacanthopterygii</taxon>
        <taxon>Esociformes</taxon>
        <taxon>Umbridae</taxon>
        <taxon>Dallia</taxon>
    </lineage>
</organism>
<dbReference type="Proteomes" id="UP001157502">
    <property type="component" value="Chromosome 2"/>
</dbReference>
<gene>
    <name evidence="1" type="ORF">DPEC_G00017100</name>
</gene>
<dbReference type="EMBL" id="CM055729">
    <property type="protein sequence ID" value="KAJ8014579.1"/>
    <property type="molecule type" value="Genomic_DNA"/>
</dbReference>
<evidence type="ECO:0000313" key="2">
    <source>
        <dbReference type="Proteomes" id="UP001157502"/>
    </source>
</evidence>
<proteinExistence type="predicted"/>